<evidence type="ECO:0000313" key="2">
    <source>
        <dbReference type="EMBL" id="VBB42550.1"/>
    </source>
</evidence>
<accession>A0A653A3E9</accession>
<dbReference type="EMBL" id="UPXX01000013">
    <property type="protein sequence ID" value="VBB42550.1"/>
    <property type="molecule type" value="Genomic_DNA"/>
</dbReference>
<evidence type="ECO:0000256" key="1">
    <source>
        <dbReference type="SAM" id="SignalP"/>
    </source>
</evidence>
<dbReference type="InterPro" id="IPR021471">
    <property type="entry name" value="DUF3124"/>
</dbReference>
<proteinExistence type="predicted"/>
<protein>
    <recommendedName>
        <fullName evidence="3">DUF3124 domain-containing protein</fullName>
    </recommendedName>
</protein>
<reference evidence="2" key="1">
    <citation type="submission" date="2018-07" db="EMBL/GenBank/DDBJ databases">
        <authorList>
            <consortium name="Genoscope - CEA"/>
            <person name="William W."/>
        </authorList>
    </citation>
    <scope>NUCLEOTIDE SEQUENCE</scope>
    <source>
        <strain evidence="2">IK1</strain>
    </source>
</reference>
<sequence>MARRKKGRHTHLWLLIFTGLIWAYSAGAQAGEDPSKGQSVYVPVYSHIYQGDQENPIYLAVTLSIRNVDPKQPITVLYADYHNSKGTLLKRFQDGPVQLPPFSSMRYVVAESDKAGGSGAFFKVAWQSVDLVNPPILESIMIGTKSQQGISFTSRGQVILEATGEKANVEDACEKIRKMASE</sequence>
<feature type="chain" id="PRO_5024848192" description="DUF3124 domain-containing protein" evidence="1">
    <location>
        <begin position="31"/>
        <end position="182"/>
    </location>
</feature>
<dbReference type="AlphaFoldDB" id="A0A653A3E9"/>
<gene>
    <name evidence="2" type="ORF">TRIP_B200690</name>
</gene>
<organism evidence="2">
    <name type="scientific">Uncultured Desulfatiglans sp</name>
    <dbReference type="NCBI Taxonomy" id="1748965"/>
    <lineage>
        <taxon>Bacteria</taxon>
        <taxon>Pseudomonadati</taxon>
        <taxon>Thermodesulfobacteriota</taxon>
        <taxon>Desulfobacteria</taxon>
        <taxon>Desulfatiglandales</taxon>
        <taxon>Desulfatiglandaceae</taxon>
        <taxon>Desulfatiglans</taxon>
        <taxon>environmental samples</taxon>
    </lineage>
</organism>
<name>A0A653A3E9_UNCDX</name>
<keyword evidence="1" id="KW-0732">Signal</keyword>
<evidence type="ECO:0008006" key="3">
    <source>
        <dbReference type="Google" id="ProtNLM"/>
    </source>
</evidence>
<feature type="signal peptide" evidence="1">
    <location>
        <begin position="1"/>
        <end position="30"/>
    </location>
</feature>
<dbReference type="Pfam" id="PF11322">
    <property type="entry name" value="DUF3124"/>
    <property type="match status" value="1"/>
</dbReference>